<dbReference type="Proteomes" id="UP000886595">
    <property type="component" value="Unassembled WGS sequence"/>
</dbReference>
<evidence type="ECO:0000256" key="4">
    <source>
        <dbReference type="ARBA" id="ARBA00022801"/>
    </source>
</evidence>
<dbReference type="AlphaFoldDB" id="A0A8X7W1G2"/>
<sequence length="244" mass="27349">MNILGTGIRFSAVRFSPVFNLPRIRYFIVRANLPFPKHQANYHKGLEAAIDAVDRACRLCVDVKRSLLSSKDKILEKNDQTPSQRVLSDWWLRCLDSSDTFLCLISQELSKLFPSIPLVAEEDSLFLLENNLVSSVVSEVISKASVGDDEHLTDADVLEAIDRGGKDAYTFCNKQSTYTVFCYPRGAQPLTWAIRMKVAIGAAKGLTFLHNAKSQVIYRDFKAANILLDALHHTYSQGKDCDDC</sequence>
<evidence type="ECO:0000313" key="6">
    <source>
        <dbReference type="EMBL" id="KAG2322098.1"/>
    </source>
</evidence>
<accession>A0A8X7W1G2</accession>
<keyword evidence="3" id="KW-0479">Metal-binding</keyword>
<gene>
    <name evidence="6" type="ORF">Bca52824_015311</name>
</gene>
<reference evidence="6 7" key="1">
    <citation type="submission" date="2020-02" db="EMBL/GenBank/DDBJ databases">
        <authorList>
            <person name="Ma Q."/>
            <person name="Huang Y."/>
            <person name="Song X."/>
            <person name="Pei D."/>
        </authorList>
    </citation>
    <scope>NUCLEOTIDE SEQUENCE [LARGE SCALE GENOMIC DNA]</scope>
    <source>
        <strain evidence="6">Sxm20200214</strain>
        <tissue evidence="6">Leaf</tissue>
    </source>
</reference>
<dbReference type="GO" id="GO:0000103">
    <property type="term" value="P:sulfate assimilation"/>
    <property type="evidence" value="ECO:0007669"/>
    <property type="project" value="TreeGrafter"/>
</dbReference>
<evidence type="ECO:0000256" key="5">
    <source>
        <dbReference type="ARBA" id="ARBA00022842"/>
    </source>
</evidence>
<dbReference type="GO" id="GO:0008441">
    <property type="term" value="F:3'(2'),5'-bisphosphate nucleotidase activity"/>
    <property type="evidence" value="ECO:0007669"/>
    <property type="project" value="TreeGrafter"/>
</dbReference>
<keyword evidence="4" id="KW-0378">Hydrolase</keyword>
<dbReference type="Gene3D" id="1.10.510.10">
    <property type="entry name" value="Transferase(Phosphotransferase) domain 1"/>
    <property type="match status" value="1"/>
</dbReference>
<evidence type="ECO:0000256" key="3">
    <source>
        <dbReference type="ARBA" id="ARBA00022723"/>
    </source>
</evidence>
<evidence type="ECO:0008006" key="8">
    <source>
        <dbReference type="Google" id="ProtNLM"/>
    </source>
</evidence>
<evidence type="ECO:0000256" key="2">
    <source>
        <dbReference type="ARBA" id="ARBA00009759"/>
    </source>
</evidence>
<organism evidence="6 7">
    <name type="scientific">Brassica carinata</name>
    <name type="common">Ethiopian mustard</name>
    <name type="synonym">Abyssinian cabbage</name>
    <dbReference type="NCBI Taxonomy" id="52824"/>
    <lineage>
        <taxon>Eukaryota</taxon>
        <taxon>Viridiplantae</taxon>
        <taxon>Streptophyta</taxon>
        <taxon>Embryophyta</taxon>
        <taxon>Tracheophyta</taxon>
        <taxon>Spermatophyta</taxon>
        <taxon>Magnoliopsida</taxon>
        <taxon>eudicotyledons</taxon>
        <taxon>Gunneridae</taxon>
        <taxon>Pentapetalae</taxon>
        <taxon>rosids</taxon>
        <taxon>malvids</taxon>
        <taxon>Brassicales</taxon>
        <taxon>Brassicaceae</taxon>
        <taxon>Brassiceae</taxon>
        <taxon>Brassica</taxon>
    </lineage>
</organism>
<dbReference type="PROSITE" id="PS00108">
    <property type="entry name" value="PROTEIN_KINASE_ST"/>
    <property type="match status" value="1"/>
</dbReference>
<protein>
    <recommendedName>
        <fullName evidence="8">Protein kinase domain-containing protein</fullName>
    </recommendedName>
</protein>
<dbReference type="GO" id="GO:0004672">
    <property type="term" value="F:protein kinase activity"/>
    <property type="evidence" value="ECO:0007669"/>
    <property type="project" value="InterPro"/>
</dbReference>
<dbReference type="EMBL" id="JAAMPC010000003">
    <property type="protein sequence ID" value="KAG2322098.1"/>
    <property type="molecule type" value="Genomic_DNA"/>
</dbReference>
<dbReference type="PANTHER" id="PTHR43200">
    <property type="entry name" value="PHOSPHATASE"/>
    <property type="match status" value="1"/>
</dbReference>
<dbReference type="PANTHER" id="PTHR43200:SF4">
    <property type="entry name" value="PAP-SPECIFIC PHOSPHATASE, MITOCHONDRIAL-RELATED"/>
    <property type="match status" value="1"/>
</dbReference>
<dbReference type="SUPFAM" id="SSF56112">
    <property type="entry name" value="Protein kinase-like (PK-like)"/>
    <property type="match status" value="1"/>
</dbReference>
<dbReference type="GO" id="GO:0046872">
    <property type="term" value="F:metal ion binding"/>
    <property type="evidence" value="ECO:0007669"/>
    <property type="project" value="UniProtKB-KW"/>
</dbReference>
<keyword evidence="5" id="KW-0460">Magnesium</keyword>
<dbReference type="OrthoDB" id="411145at2759"/>
<name>A0A8X7W1G2_BRACI</name>
<comment type="similarity">
    <text evidence="2">Belongs to the inositol monophosphatase superfamily.</text>
</comment>
<evidence type="ECO:0000256" key="1">
    <source>
        <dbReference type="ARBA" id="ARBA00001946"/>
    </source>
</evidence>
<keyword evidence="7" id="KW-1185">Reference proteome</keyword>
<dbReference type="Gene3D" id="3.30.540.10">
    <property type="entry name" value="Fructose-1,6-Bisphosphatase, subunit A, domain 1"/>
    <property type="match status" value="1"/>
</dbReference>
<dbReference type="InterPro" id="IPR008271">
    <property type="entry name" value="Ser/Thr_kinase_AS"/>
</dbReference>
<dbReference type="InterPro" id="IPR051090">
    <property type="entry name" value="Inositol_monoP_superfamily"/>
</dbReference>
<proteinExistence type="inferred from homology"/>
<comment type="cofactor">
    <cofactor evidence="1">
        <name>Mg(2+)</name>
        <dbReference type="ChEBI" id="CHEBI:18420"/>
    </cofactor>
</comment>
<comment type="caution">
    <text evidence="6">The sequence shown here is derived from an EMBL/GenBank/DDBJ whole genome shotgun (WGS) entry which is preliminary data.</text>
</comment>
<dbReference type="InterPro" id="IPR011009">
    <property type="entry name" value="Kinase-like_dom_sf"/>
</dbReference>
<evidence type="ECO:0000313" key="7">
    <source>
        <dbReference type="Proteomes" id="UP000886595"/>
    </source>
</evidence>